<dbReference type="RefSeq" id="WP_410049795.1">
    <property type="nucleotide sequence ID" value="NZ_JBJGBS010000116.1"/>
</dbReference>
<evidence type="ECO:0000313" key="1">
    <source>
        <dbReference type="EMBL" id="MFO3706767.1"/>
    </source>
</evidence>
<organism evidence="1 2">
    <name type="scientific">Xanthomonas codiaei</name>
    <dbReference type="NCBI Taxonomy" id="56463"/>
    <lineage>
        <taxon>Bacteria</taxon>
        <taxon>Pseudomonadati</taxon>
        <taxon>Pseudomonadota</taxon>
        <taxon>Gammaproteobacteria</taxon>
        <taxon>Lysobacterales</taxon>
        <taxon>Lysobacteraceae</taxon>
        <taxon>Xanthomonas</taxon>
    </lineage>
</organism>
<feature type="non-terminal residue" evidence="1">
    <location>
        <position position="1"/>
    </location>
</feature>
<protein>
    <submittedName>
        <fullName evidence="1">Uncharacterized protein</fullName>
    </submittedName>
</protein>
<dbReference type="Proteomes" id="UP001637990">
    <property type="component" value="Unassembled WGS sequence"/>
</dbReference>
<reference evidence="1 2" key="1">
    <citation type="submission" date="2024-11" db="EMBL/GenBank/DDBJ databases">
        <title>Genome sequencing of Xanthomonas codiaei.</title>
        <authorList>
            <person name="Studholme D.J."/>
        </authorList>
    </citation>
    <scope>NUCLEOTIDE SEQUENCE [LARGE SCALE GENOMIC DNA]</scope>
    <source>
        <strain evidence="1 2">NCPPB 4350</strain>
    </source>
</reference>
<proteinExistence type="predicted"/>
<accession>A0ABW9MRB6</accession>
<sequence length="69" mass="7760">ALQREPSWIYLQPYAETMSGAACRGSGGICVGVERHSSLRLRFNVLTHLTQTYPSLRHTDIYTVFKTSS</sequence>
<name>A0ABW9MRB6_9XANT</name>
<evidence type="ECO:0000313" key="2">
    <source>
        <dbReference type="Proteomes" id="UP001637990"/>
    </source>
</evidence>
<keyword evidence="2" id="KW-1185">Reference proteome</keyword>
<gene>
    <name evidence="1" type="ORF">ACI6Q5_17750</name>
</gene>
<comment type="caution">
    <text evidence="1">The sequence shown here is derived from an EMBL/GenBank/DDBJ whole genome shotgun (WGS) entry which is preliminary data.</text>
</comment>
<dbReference type="EMBL" id="JBJGBS010000116">
    <property type="protein sequence ID" value="MFO3706767.1"/>
    <property type="molecule type" value="Genomic_DNA"/>
</dbReference>